<evidence type="ECO:0000259" key="3">
    <source>
        <dbReference type="PROSITE" id="PS01124"/>
    </source>
</evidence>
<gene>
    <name evidence="4" type="ORF">CQW49_07220</name>
</gene>
<dbReference type="STRING" id="595536.GCA_000178815_03711"/>
<feature type="domain" description="HTH araC/xylS-type" evidence="3">
    <location>
        <begin position="229"/>
        <end position="327"/>
    </location>
</feature>
<dbReference type="Proteomes" id="UP000230709">
    <property type="component" value="Chromosome"/>
</dbReference>
<accession>A0A2D2CY78</accession>
<dbReference type="InterPro" id="IPR009057">
    <property type="entry name" value="Homeodomain-like_sf"/>
</dbReference>
<dbReference type="SUPFAM" id="SSF46689">
    <property type="entry name" value="Homeodomain-like"/>
    <property type="match status" value="2"/>
</dbReference>
<sequence>MSPKIQPISPNTSRIVDILAFPRAQLLDVTGPFQVFTTTNDILARRGLPPAYEVRIVSSSDAIVATGGFVIATTPFEAAGARIDTLVISGGRGATEAGEQERLAQWVKQRALSARRVASVCTGAFILAAAGLLDGRRAVTHWEFCARLSHQFPRVTVDPRPIFIHDGPIWTSAGVTSGIDLALALVEEDLGRPIMLTVARRLVVFPKRPGDQAQFSDAVTLQAPNHSFAELHLWIDDHLTEDLSLRRLSDRAGMSERTFSRRYREETGMTPGQGVERRKVEAARQLLLDTHFPSKRIAKCCGFGSEEILRRAFLRVHGVGPKEYRERFG</sequence>
<dbReference type="EMBL" id="CP023737">
    <property type="protein sequence ID" value="ATQ67702.1"/>
    <property type="molecule type" value="Genomic_DNA"/>
</dbReference>
<reference evidence="5" key="1">
    <citation type="submission" date="2017-10" db="EMBL/GenBank/DDBJ databases">
        <title>Completed PacBio SMRT sequence of Methylosinus trichosporium OB3b reveals presence of a third large plasmid.</title>
        <authorList>
            <person name="Charles T.C."/>
            <person name="Lynch M.D.J."/>
            <person name="Heil J.R."/>
            <person name="Cheng J."/>
        </authorList>
    </citation>
    <scope>NUCLEOTIDE SEQUENCE [LARGE SCALE GENOMIC DNA]</scope>
    <source>
        <strain evidence="5">OB3b</strain>
    </source>
</reference>
<dbReference type="Gene3D" id="1.10.10.60">
    <property type="entry name" value="Homeodomain-like"/>
    <property type="match status" value="1"/>
</dbReference>
<dbReference type="Gene3D" id="3.40.50.880">
    <property type="match status" value="1"/>
</dbReference>
<protein>
    <submittedName>
        <fullName evidence="4">GlxA family transcriptional regulator</fullName>
    </submittedName>
</protein>
<evidence type="ECO:0000256" key="2">
    <source>
        <dbReference type="ARBA" id="ARBA00023163"/>
    </source>
</evidence>
<dbReference type="AlphaFoldDB" id="A0A2D2CY78"/>
<dbReference type="InterPro" id="IPR029062">
    <property type="entry name" value="Class_I_gatase-like"/>
</dbReference>
<name>A0A2D2CY78_METT3</name>
<dbReference type="KEGG" id="mtw:CQW49_07220"/>
<dbReference type="InterPro" id="IPR018060">
    <property type="entry name" value="HTH_AraC"/>
</dbReference>
<dbReference type="Pfam" id="PF12833">
    <property type="entry name" value="HTH_18"/>
    <property type="match status" value="1"/>
</dbReference>
<dbReference type="SUPFAM" id="SSF52317">
    <property type="entry name" value="Class I glutamine amidotransferase-like"/>
    <property type="match status" value="1"/>
</dbReference>
<dbReference type="GO" id="GO:0003700">
    <property type="term" value="F:DNA-binding transcription factor activity"/>
    <property type="evidence" value="ECO:0007669"/>
    <property type="project" value="InterPro"/>
</dbReference>
<keyword evidence="2" id="KW-0804">Transcription</keyword>
<dbReference type="GO" id="GO:0043565">
    <property type="term" value="F:sequence-specific DNA binding"/>
    <property type="evidence" value="ECO:0007669"/>
    <property type="project" value="InterPro"/>
</dbReference>
<dbReference type="PROSITE" id="PS01124">
    <property type="entry name" value="HTH_ARAC_FAMILY_2"/>
    <property type="match status" value="1"/>
</dbReference>
<dbReference type="InterPro" id="IPR052158">
    <property type="entry name" value="INH-QAR"/>
</dbReference>
<evidence type="ECO:0000313" key="4">
    <source>
        <dbReference type="EMBL" id="ATQ67702.1"/>
    </source>
</evidence>
<organism evidence="4 5">
    <name type="scientific">Methylosinus trichosporium (strain ATCC 35070 / NCIMB 11131 / UNIQEM 75 / OB3b)</name>
    <dbReference type="NCBI Taxonomy" id="595536"/>
    <lineage>
        <taxon>Bacteria</taxon>
        <taxon>Pseudomonadati</taxon>
        <taxon>Pseudomonadota</taxon>
        <taxon>Alphaproteobacteria</taxon>
        <taxon>Hyphomicrobiales</taxon>
        <taxon>Methylocystaceae</taxon>
        <taxon>Methylosinus</taxon>
    </lineage>
</organism>
<dbReference type="Pfam" id="PF01965">
    <property type="entry name" value="DJ-1_PfpI"/>
    <property type="match status" value="1"/>
</dbReference>
<keyword evidence="1" id="KW-0805">Transcription regulation</keyword>
<dbReference type="RefSeq" id="WP_003612685.1">
    <property type="nucleotide sequence ID" value="NZ_ADVE02000001.1"/>
</dbReference>
<dbReference type="CDD" id="cd03137">
    <property type="entry name" value="GATase1_AraC_1"/>
    <property type="match status" value="1"/>
</dbReference>
<evidence type="ECO:0000256" key="1">
    <source>
        <dbReference type="ARBA" id="ARBA00023015"/>
    </source>
</evidence>
<dbReference type="SMART" id="SM00342">
    <property type="entry name" value="HTH_ARAC"/>
    <property type="match status" value="1"/>
</dbReference>
<evidence type="ECO:0000313" key="5">
    <source>
        <dbReference type="Proteomes" id="UP000230709"/>
    </source>
</evidence>
<dbReference type="PANTHER" id="PTHR43130">
    <property type="entry name" value="ARAC-FAMILY TRANSCRIPTIONAL REGULATOR"/>
    <property type="match status" value="1"/>
</dbReference>
<dbReference type="PANTHER" id="PTHR43130:SF3">
    <property type="entry name" value="HTH-TYPE TRANSCRIPTIONAL REGULATOR RV1931C"/>
    <property type="match status" value="1"/>
</dbReference>
<keyword evidence="5" id="KW-1185">Reference proteome</keyword>
<dbReference type="InterPro" id="IPR002818">
    <property type="entry name" value="DJ-1/PfpI"/>
</dbReference>
<proteinExistence type="predicted"/>